<keyword evidence="3" id="KW-1185">Reference proteome</keyword>
<dbReference type="Pfam" id="PF01261">
    <property type="entry name" value="AP_endonuc_2"/>
    <property type="match status" value="1"/>
</dbReference>
<evidence type="ECO:0000313" key="2">
    <source>
        <dbReference type="EMBL" id="MBZ9778607.1"/>
    </source>
</evidence>
<dbReference type="PROSITE" id="PS51257">
    <property type="entry name" value="PROKAR_LIPOPROTEIN"/>
    <property type="match status" value="1"/>
</dbReference>
<dbReference type="SUPFAM" id="SSF51658">
    <property type="entry name" value="Xylose isomerase-like"/>
    <property type="match status" value="1"/>
</dbReference>
<dbReference type="PANTHER" id="PTHR12110:SF53">
    <property type="entry name" value="BLR5974 PROTEIN"/>
    <property type="match status" value="1"/>
</dbReference>
<name>A0ABS7XKX2_9FLAO</name>
<accession>A0ABS7XKX2</accession>
<dbReference type="GO" id="GO:0016853">
    <property type="term" value="F:isomerase activity"/>
    <property type="evidence" value="ECO:0007669"/>
    <property type="project" value="UniProtKB-KW"/>
</dbReference>
<dbReference type="InterPro" id="IPR050312">
    <property type="entry name" value="IolE/XylAMocC-like"/>
</dbReference>
<organism evidence="2 3">
    <name type="scientific">Psychroflexus longus</name>
    <dbReference type="NCBI Taxonomy" id="2873596"/>
    <lineage>
        <taxon>Bacteria</taxon>
        <taxon>Pseudomonadati</taxon>
        <taxon>Bacteroidota</taxon>
        <taxon>Flavobacteriia</taxon>
        <taxon>Flavobacteriales</taxon>
        <taxon>Flavobacteriaceae</taxon>
        <taxon>Psychroflexus</taxon>
    </lineage>
</organism>
<dbReference type="RefSeq" id="WP_224460958.1">
    <property type="nucleotide sequence ID" value="NZ_JAIQZE010000005.1"/>
</dbReference>
<dbReference type="Gene3D" id="3.20.20.150">
    <property type="entry name" value="Divalent-metal-dependent TIM barrel enzymes"/>
    <property type="match status" value="1"/>
</dbReference>
<proteinExistence type="predicted"/>
<dbReference type="InterPro" id="IPR013022">
    <property type="entry name" value="Xyl_isomerase-like_TIM-brl"/>
</dbReference>
<protein>
    <submittedName>
        <fullName evidence="2">Sugar phosphate isomerase/epimerase</fullName>
    </submittedName>
</protein>
<comment type="caution">
    <text evidence="2">The sequence shown here is derived from an EMBL/GenBank/DDBJ whole genome shotgun (WGS) entry which is preliminary data.</text>
</comment>
<reference evidence="3" key="1">
    <citation type="submission" date="2023-07" db="EMBL/GenBank/DDBJ databases">
        <title>Novel species isolated from saline lakes on Tibetan Plateau.</title>
        <authorList>
            <person name="Lu H."/>
        </authorList>
    </citation>
    <scope>NUCLEOTIDE SEQUENCE [LARGE SCALE GENOMIC DNA]</scope>
    <source>
        <strain evidence="3">CAK8W</strain>
    </source>
</reference>
<gene>
    <name evidence="2" type="ORF">LB452_06700</name>
</gene>
<evidence type="ECO:0000259" key="1">
    <source>
        <dbReference type="Pfam" id="PF01261"/>
    </source>
</evidence>
<feature type="domain" description="Xylose isomerase-like TIM barrel" evidence="1">
    <location>
        <begin position="72"/>
        <end position="313"/>
    </location>
</feature>
<evidence type="ECO:0000313" key="3">
    <source>
        <dbReference type="Proteomes" id="UP001199314"/>
    </source>
</evidence>
<sequence>MKKLLKPLFILQLILFISLISCKESKQNAENDTEPTQGVIESDPFFKLSLAQWSLHRTFNDKGEDPFRFAQISKDMGFEGLEYVNHIYAQQIEDLGFDNVIDSLKTLSEKHDMQNVLIMVDGEGDLASPDEAERDLAVENHKKWINAAQKLGCHSIRVNTFGSNEPNEWLPSVVDGLRKLSEYAATKNINVLCENHGWLSSDAPLLLEAIDMVDMENCGTLPDFGNWCVKRKEGSTWGECIEEYPDKYQGMELMLTKAKAVSAKAYDFDEDGNETTLDFPRIMKLVKESGYTSFIGVEYEGDRLSEKEGIEAIKNLLLKSAEELK</sequence>
<dbReference type="EMBL" id="JAIQZE010000005">
    <property type="protein sequence ID" value="MBZ9778607.1"/>
    <property type="molecule type" value="Genomic_DNA"/>
</dbReference>
<dbReference type="PANTHER" id="PTHR12110">
    <property type="entry name" value="HYDROXYPYRUVATE ISOMERASE"/>
    <property type="match status" value="1"/>
</dbReference>
<keyword evidence="2" id="KW-0413">Isomerase</keyword>
<dbReference type="Proteomes" id="UP001199314">
    <property type="component" value="Unassembled WGS sequence"/>
</dbReference>
<dbReference type="InterPro" id="IPR036237">
    <property type="entry name" value="Xyl_isomerase-like_sf"/>
</dbReference>